<dbReference type="Proteomes" id="UP000762676">
    <property type="component" value="Unassembled WGS sequence"/>
</dbReference>
<keyword evidence="2" id="KW-1185">Reference proteome</keyword>
<proteinExistence type="predicted"/>
<evidence type="ECO:0000313" key="1">
    <source>
        <dbReference type="EMBL" id="GFR87076.1"/>
    </source>
</evidence>
<reference evidence="1 2" key="1">
    <citation type="journal article" date="2021" name="Elife">
        <title>Chloroplast acquisition without the gene transfer in kleptoplastic sea slugs, Plakobranchus ocellatus.</title>
        <authorList>
            <person name="Maeda T."/>
            <person name="Takahashi S."/>
            <person name="Yoshida T."/>
            <person name="Shimamura S."/>
            <person name="Takaki Y."/>
            <person name="Nagai Y."/>
            <person name="Toyoda A."/>
            <person name="Suzuki Y."/>
            <person name="Arimoto A."/>
            <person name="Ishii H."/>
            <person name="Satoh N."/>
            <person name="Nishiyama T."/>
            <person name="Hasebe M."/>
            <person name="Maruyama T."/>
            <person name="Minagawa J."/>
            <person name="Obokata J."/>
            <person name="Shigenobu S."/>
        </authorList>
    </citation>
    <scope>NUCLEOTIDE SEQUENCE [LARGE SCALE GENOMIC DNA]</scope>
</reference>
<protein>
    <submittedName>
        <fullName evidence="1">Uncharacterized protein</fullName>
    </submittedName>
</protein>
<name>A0AAV4GPV6_9GAST</name>
<accession>A0AAV4GPV6</accession>
<comment type="caution">
    <text evidence="1">The sequence shown here is derived from an EMBL/GenBank/DDBJ whole genome shotgun (WGS) entry which is preliminary data.</text>
</comment>
<organism evidence="1 2">
    <name type="scientific">Elysia marginata</name>
    <dbReference type="NCBI Taxonomy" id="1093978"/>
    <lineage>
        <taxon>Eukaryota</taxon>
        <taxon>Metazoa</taxon>
        <taxon>Spiralia</taxon>
        <taxon>Lophotrochozoa</taxon>
        <taxon>Mollusca</taxon>
        <taxon>Gastropoda</taxon>
        <taxon>Heterobranchia</taxon>
        <taxon>Euthyneura</taxon>
        <taxon>Panpulmonata</taxon>
        <taxon>Sacoglossa</taxon>
        <taxon>Placobranchoidea</taxon>
        <taxon>Plakobranchidae</taxon>
        <taxon>Elysia</taxon>
    </lineage>
</organism>
<sequence length="82" mass="9410">MRDLPFEPLPHIRSLLSPVNQSGFQGWPCSVRWSGDGCRIRTWKVKLPSTGVDSLRLVSVQYELVAKSCTLQSHHHHHQYCN</sequence>
<gene>
    <name evidence="1" type="ORF">ElyMa_002484200</name>
</gene>
<evidence type="ECO:0000313" key="2">
    <source>
        <dbReference type="Proteomes" id="UP000762676"/>
    </source>
</evidence>
<dbReference type="EMBL" id="BMAT01005068">
    <property type="protein sequence ID" value="GFR87076.1"/>
    <property type="molecule type" value="Genomic_DNA"/>
</dbReference>
<dbReference type="AlphaFoldDB" id="A0AAV4GPV6"/>